<organism evidence="3 4">
    <name type="scientific">Paratrimastix pyriformis</name>
    <dbReference type="NCBI Taxonomy" id="342808"/>
    <lineage>
        <taxon>Eukaryota</taxon>
        <taxon>Metamonada</taxon>
        <taxon>Preaxostyla</taxon>
        <taxon>Paratrimastigidae</taxon>
        <taxon>Paratrimastix</taxon>
    </lineage>
</organism>
<evidence type="ECO:0000259" key="2">
    <source>
        <dbReference type="PROSITE" id="PS50280"/>
    </source>
</evidence>
<evidence type="ECO:0000313" key="4">
    <source>
        <dbReference type="Proteomes" id="UP001141327"/>
    </source>
</evidence>
<dbReference type="Proteomes" id="UP001141327">
    <property type="component" value="Unassembled WGS sequence"/>
</dbReference>
<dbReference type="PANTHER" id="PTHR12197:SF251">
    <property type="entry name" value="EG:BACR7C10.4 PROTEIN"/>
    <property type="match status" value="1"/>
</dbReference>
<keyword evidence="4" id="KW-1185">Reference proteome</keyword>
<feature type="compositionally biased region" description="Low complexity" evidence="1">
    <location>
        <begin position="381"/>
        <end position="401"/>
    </location>
</feature>
<sequence>MRSTPPPGFARNLFGMSHKLSDLFRVEKSPTAGRFCIAERDIAEGELILHSPPLGLAFYTLCYCSRACMEADAPLHKHECMAMQLDTRIIKDADARCVIRLFTYMILERERENFLRMGQPAPAPGPYKVDDVMTLVANEESFDEEQLKRMRAVARLVVQFVPPLPPLVESTLPEDFPVPGTIMPDITAETALQLQCITAENGFTIRPDLGFALFPIASFFNPSYMTPIPDLGFALFPIASFFNHSCIPNATFSQNGTALNIHALRDIHAGEEITLNYIPLFSSTGRRREHLHRVYHFPCGCPRCSRDLAAEIATADPATLLPPPDAFPETPESLAAPPSPPCPPPSSAPFPRAVDERALTSMRCRECAEYCYPYPAEGEFAPPRSESSSPTSSTTTTTTTDGADEEDDADDQERQHNSGSPQGHRLKTKKERRAAAKAHEQQGHDHDHDHGHSGHHHGGHTHAGSRAHGGHHHGHQQQQDGPEEQVCDESLADAYVVVGDFETIVGLIEDEHYQALARGRYICPNGHILAGFG</sequence>
<dbReference type="PANTHER" id="PTHR12197">
    <property type="entry name" value="HISTONE-LYSINE N-METHYLTRANSFERASE SMYD"/>
    <property type="match status" value="1"/>
</dbReference>
<dbReference type="PROSITE" id="PS50280">
    <property type="entry name" value="SET"/>
    <property type="match status" value="1"/>
</dbReference>
<dbReference type="InterPro" id="IPR001214">
    <property type="entry name" value="SET_dom"/>
</dbReference>
<dbReference type="SUPFAM" id="SSF82199">
    <property type="entry name" value="SET domain"/>
    <property type="match status" value="2"/>
</dbReference>
<reference evidence="3" key="1">
    <citation type="journal article" date="2022" name="bioRxiv">
        <title>Genomics of Preaxostyla Flagellates Illuminates Evolutionary Transitions and the Path Towards Mitochondrial Loss.</title>
        <authorList>
            <person name="Novak L.V.F."/>
            <person name="Treitli S.C."/>
            <person name="Pyrih J."/>
            <person name="Halakuc P."/>
            <person name="Pipaliya S.V."/>
            <person name="Vacek V."/>
            <person name="Brzon O."/>
            <person name="Soukal P."/>
            <person name="Eme L."/>
            <person name="Dacks J.B."/>
            <person name="Karnkowska A."/>
            <person name="Elias M."/>
            <person name="Hampl V."/>
        </authorList>
    </citation>
    <scope>NUCLEOTIDE SEQUENCE</scope>
    <source>
        <strain evidence="3">RCP-MX</strain>
    </source>
</reference>
<feature type="compositionally biased region" description="Acidic residues" evidence="1">
    <location>
        <begin position="402"/>
        <end position="411"/>
    </location>
</feature>
<feature type="region of interest" description="Disordered" evidence="1">
    <location>
        <begin position="380"/>
        <end position="485"/>
    </location>
</feature>
<feature type="compositionally biased region" description="Basic residues" evidence="1">
    <location>
        <begin position="453"/>
        <end position="475"/>
    </location>
</feature>
<feature type="region of interest" description="Disordered" evidence="1">
    <location>
        <begin position="319"/>
        <end position="352"/>
    </location>
</feature>
<dbReference type="Pfam" id="PF00856">
    <property type="entry name" value="SET"/>
    <property type="match status" value="1"/>
</dbReference>
<dbReference type="Gene3D" id="2.170.270.10">
    <property type="entry name" value="SET domain"/>
    <property type="match status" value="1"/>
</dbReference>
<evidence type="ECO:0000313" key="3">
    <source>
        <dbReference type="EMBL" id="KAJ4457796.1"/>
    </source>
</evidence>
<gene>
    <name evidence="3" type="ORF">PAPYR_6609</name>
</gene>
<feature type="compositionally biased region" description="Pro residues" evidence="1">
    <location>
        <begin position="337"/>
        <end position="348"/>
    </location>
</feature>
<comment type="caution">
    <text evidence="3">The sequence shown here is derived from an EMBL/GenBank/DDBJ whole genome shotgun (WGS) entry which is preliminary data.</text>
</comment>
<name>A0ABQ8UEY2_9EUKA</name>
<dbReference type="InterPro" id="IPR046341">
    <property type="entry name" value="SET_dom_sf"/>
</dbReference>
<dbReference type="CDD" id="cd20071">
    <property type="entry name" value="SET_SMYD"/>
    <property type="match status" value="1"/>
</dbReference>
<proteinExistence type="predicted"/>
<dbReference type="InterPro" id="IPR050869">
    <property type="entry name" value="H3K4_H4K5_MeTrfase"/>
</dbReference>
<dbReference type="EMBL" id="JAPMOS010000039">
    <property type="protein sequence ID" value="KAJ4457796.1"/>
    <property type="molecule type" value="Genomic_DNA"/>
</dbReference>
<dbReference type="SMART" id="SM00317">
    <property type="entry name" value="SET"/>
    <property type="match status" value="1"/>
</dbReference>
<feature type="domain" description="SET" evidence="2">
    <location>
        <begin position="22"/>
        <end position="278"/>
    </location>
</feature>
<evidence type="ECO:0000256" key="1">
    <source>
        <dbReference type="SAM" id="MobiDB-lite"/>
    </source>
</evidence>
<protein>
    <submittedName>
        <fullName evidence="3">SET and MYND domain-containing protein</fullName>
    </submittedName>
</protein>
<feature type="compositionally biased region" description="Basic and acidic residues" evidence="1">
    <location>
        <begin position="433"/>
        <end position="452"/>
    </location>
</feature>
<accession>A0ABQ8UEY2</accession>